<accession>A0A1I3MXX6</accession>
<keyword evidence="2" id="KW-0175">Coiled coil</keyword>
<keyword evidence="1" id="KW-0732">Signal</keyword>
<protein>
    <submittedName>
        <fullName evidence="4">Septal ring factor EnvC, activator of murein hydrolases AmiA and AmiB</fullName>
    </submittedName>
</protein>
<dbReference type="STRING" id="1150112.SAMN04487893_102307"/>
<proteinExistence type="predicted"/>
<dbReference type="PANTHER" id="PTHR21666:SF289">
    <property type="entry name" value="L-ALA--D-GLU ENDOPEPTIDASE"/>
    <property type="match status" value="1"/>
</dbReference>
<organism evidence="4 5">
    <name type="scientific">Myroides guanonis</name>
    <dbReference type="NCBI Taxonomy" id="1150112"/>
    <lineage>
        <taxon>Bacteria</taxon>
        <taxon>Pseudomonadati</taxon>
        <taxon>Bacteroidota</taxon>
        <taxon>Flavobacteriia</taxon>
        <taxon>Flavobacteriales</taxon>
        <taxon>Flavobacteriaceae</taxon>
        <taxon>Myroides</taxon>
    </lineage>
</organism>
<gene>
    <name evidence="4" type="ORF">SAMN04487893_102307</name>
</gene>
<dbReference type="SUPFAM" id="SSF51261">
    <property type="entry name" value="Duplicated hybrid motif"/>
    <property type="match status" value="1"/>
</dbReference>
<dbReference type="PANTHER" id="PTHR21666">
    <property type="entry name" value="PEPTIDASE-RELATED"/>
    <property type="match status" value="1"/>
</dbReference>
<dbReference type="Gene3D" id="6.10.250.3150">
    <property type="match status" value="1"/>
</dbReference>
<evidence type="ECO:0000313" key="5">
    <source>
        <dbReference type="Proteomes" id="UP000243887"/>
    </source>
</evidence>
<evidence type="ECO:0000256" key="1">
    <source>
        <dbReference type="ARBA" id="ARBA00022729"/>
    </source>
</evidence>
<dbReference type="AlphaFoldDB" id="A0A1I3MXX6"/>
<dbReference type="InterPro" id="IPR016047">
    <property type="entry name" value="M23ase_b-sheet_dom"/>
</dbReference>
<dbReference type="EMBL" id="FORU01000002">
    <property type="protein sequence ID" value="SFJ01516.1"/>
    <property type="molecule type" value="Genomic_DNA"/>
</dbReference>
<reference evidence="5" key="1">
    <citation type="submission" date="2016-10" db="EMBL/GenBank/DDBJ databases">
        <authorList>
            <person name="Varghese N."/>
            <person name="Submissions S."/>
        </authorList>
    </citation>
    <scope>NUCLEOTIDE SEQUENCE [LARGE SCALE GENOMIC DNA]</scope>
    <source>
        <strain evidence="5">DSM 26542</strain>
    </source>
</reference>
<keyword evidence="4" id="KW-0378">Hydrolase</keyword>
<keyword evidence="5" id="KW-1185">Reference proteome</keyword>
<evidence type="ECO:0000256" key="2">
    <source>
        <dbReference type="SAM" id="Coils"/>
    </source>
</evidence>
<dbReference type="InterPro" id="IPR050570">
    <property type="entry name" value="Cell_wall_metabolism_enzyme"/>
</dbReference>
<evidence type="ECO:0000313" key="4">
    <source>
        <dbReference type="EMBL" id="SFJ01516.1"/>
    </source>
</evidence>
<dbReference type="InterPro" id="IPR011055">
    <property type="entry name" value="Dup_hybrid_motif"/>
</dbReference>
<feature type="domain" description="M23ase beta-sheet core" evidence="3">
    <location>
        <begin position="311"/>
        <end position="402"/>
    </location>
</feature>
<dbReference type="Gene3D" id="2.70.70.10">
    <property type="entry name" value="Glucose Permease (Domain IIA)"/>
    <property type="match status" value="1"/>
</dbReference>
<feature type="coiled-coil region" evidence="2">
    <location>
        <begin position="65"/>
        <end position="99"/>
    </location>
</feature>
<dbReference type="GO" id="GO:0004222">
    <property type="term" value="F:metalloendopeptidase activity"/>
    <property type="evidence" value="ECO:0007669"/>
    <property type="project" value="TreeGrafter"/>
</dbReference>
<evidence type="ECO:0000259" key="3">
    <source>
        <dbReference type="Pfam" id="PF01551"/>
    </source>
</evidence>
<dbReference type="Pfam" id="PF01551">
    <property type="entry name" value="Peptidase_M23"/>
    <property type="match status" value="1"/>
</dbReference>
<name>A0A1I3MXX6_9FLAO</name>
<feature type="coiled-coil region" evidence="2">
    <location>
        <begin position="154"/>
        <end position="245"/>
    </location>
</feature>
<sequence>MWSQTTDKQRNLERKKEQILTEIKAVQQLLKTEKTKERNVLSEIQDQNHKIKLSQDLIRNGQQQIALINRDVEKNQAEVAVLEKELKALKEDYAKTIVKSYKSRSSQSRIMFVLSSENFAQAYKRVQYMKQYANYRKKQGDEVREKSDALAVVIKSLEEKKVRQNVLLREAEVQKKNLEAERTKQQGLMALIQKDQRKYNDQIKKKRTETAAIDKQIQQLIREAIAEANRKAREAREAAAKAAGKKTGEKVVESSKGSNTAVFELTPEGKVVANSFKANQGRLPWPVSKGYISLRYGDQPHPVQKHLTIHNSGVEISTVVGTRARSVFQGEVLQVQVLSGNNKAVLIQHGDYITVYQNLSDVYVKKGDKVTLKQEIGVVNTNASGQTVLKFLLSHNTTIHNPQSWLSGSN</sequence>
<dbReference type="CDD" id="cd12797">
    <property type="entry name" value="M23_peptidase"/>
    <property type="match status" value="1"/>
</dbReference>
<dbReference type="Proteomes" id="UP000243887">
    <property type="component" value="Unassembled WGS sequence"/>
</dbReference>